<evidence type="ECO:0000313" key="2">
    <source>
        <dbReference type="EMBL" id="PVU96104.1"/>
    </source>
</evidence>
<dbReference type="Proteomes" id="UP000245383">
    <property type="component" value="Unassembled WGS sequence"/>
</dbReference>
<protein>
    <submittedName>
        <fullName evidence="2">Uncharacterized protein</fullName>
    </submittedName>
</protein>
<name>A0A2T9YUZ9_9FUNG</name>
<proteinExistence type="predicted"/>
<gene>
    <name evidence="2" type="ORF">BB561_001380</name>
</gene>
<organism evidence="2 3">
    <name type="scientific">Smittium simulii</name>
    <dbReference type="NCBI Taxonomy" id="133385"/>
    <lineage>
        <taxon>Eukaryota</taxon>
        <taxon>Fungi</taxon>
        <taxon>Fungi incertae sedis</taxon>
        <taxon>Zoopagomycota</taxon>
        <taxon>Kickxellomycotina</taxon>
        <taxon>Harpellomycetes</taxon>
        <taxon>Harpellales</taxon>
        <taxon>Legeriomycetaceae</taxon>
        <taxon>Smittium</taxon>
    </lineage>
</organism>
<accession>A0A2T9YUZ9</accession>
<dbReference type="EMBL" id="MBFR01000040">
    <property type="protein sequence ID" value="PVU96104.1"/>
    <property type="molecule type" value="Genomic_DNA"/>
</dbReference>
<evidence type="ECO:0000313" key="3">
    <source>
        <dbReference type="Proteomes" id="UP000245383"/>
    </source>
</evidence>
<comment type="caution">
    <text evidence="2">The sequence shown here is derived from an EMBL/GenBank/DDBJ whole genome shotgun (WGS) entry which is preliminary data.</text>
</comment>
<dbReference type="AlphaFoldDB" id="A0A2T9YUZ9"/>
<feature type="compositionally biased region" description="Polar residues" evidence="1">
    <location>
        <begin position="1"/>
        <end position="13"/>
    </location>
</feature>
<keyword evidence="3" id="KW-1185">Reference proteome</keyword>
<evidence type="ECO:0000256" key="1">
    <source>
        <dbReference type="SAM" id="MobiDB-lite"/>
    </source>
</evidence>
<feature type="region of interest" description="Disordered" evidence="1">
    <location>
        <begin position="1"/>
        <end position="35"/>
    </location>
</feature>
<reference evidence="2 3" key="1">
    <citation type="journal article" date="2018" name="MBio">
        <title>Comparative Genomics Reveals the Core Gene Toolbox for the Fungus-Insect Symbiosis.</title>
        <authorList>
            <person name="Wang Y."/>
            <person name="Stata M."/>
            <person name="Wang W."/>
            <person name="Stajich J.E."/>
            <person name="White M.M."/>
            <person name="Moncalvo J.M."/>
        </authorList>
    </citation>
    <scope>NUCLEOTIDE SEQUENCE [LARGE SCALE GENOMIC DNA]</scope>
    <source>
        <strain evidence="2 3">SWE-8-4</strain>
    </source>
</reference>
<sequence>MSTPYSKQTTTDIATAKNARKHPRTDDSISSLLNNPDEKTSFKSCTHLQKVTPYDLFPEKFAILGRVLTRDDVKSFESITTGAFPYVADIDGQPLTQLSTTPVSSVKIVKDSQINRLIALATGIFGKKFSRETFIEFASKNEGFINDIKRCPFETS</sequence>